<sequence length="101" mass="11172">MTRGIARVIFIKKSSVKDKGFCQVLLVLGVCCRTHANGGSEEPPWHDDVAQSQPVLLTKSWMPLWLQGLFPICLTESETTPVLESKNPPVHYFSGEAVECS</sequence>
<accession>A0A2K2AX76</accession>
<dbReference type="Proteomes" id="UP000006729">
    <property type="component" value="Chromosome 4"/>
</dbReference>
<dbReference type="InParanoid" id="A0A2K2AX76"/>
<evidence type="ECO:0000313" key="1">
    <source>
        <dbReference type="EMBL" id="PNT42133.1"/>
    </source>
</evidence>
<evidence type="ECO:0000313" key="2">
    <source>
        <dbReference type="Proteomes" id="UP000006729"/>
    </source>
</evidence>
<dbReference type="EMBL" id="CM009293">
    <property type="protein sequence ID" value="PNT42133.1"/>
    <property type="molecule type" value="Genomic_DNA"/>
</dbReference>
<keyword evidence="2" id="KW-1185">Reference proteome</keyword>
<reference evidence="1 2" key="1">
    <citation type="journal article" date="2006" name="Science">
        <title>The genome of black cottonwood, Populus trichocarpa (Torr. &amp; Gray).</title>
        <authorList>
            <person name="Tuskan G.A."/>
            <person name="Difazio S."/>
            <person name="Jansson S."/>
            <person name="Bohlmann J."/>
            <person name="Grigoriev I."/>
            <person name="Hellsten U."/>
            <person name="Putnam N."/>
            <person name="Ralph S."/>
            <person name="Rombauts S."/>
            <person name="Salamov A."/>
            <person name="Schein J."/>
            <person name="Sterck L."/>
            <person name="Aerts A."/>
            <person name="Bhalerao R.R."/>
            <person name="Bhalerao R.P."/>
            <person name="Blaudez D."/>
            <person name="Boerjan W."/>
            <person name="Brun A."/>
            <person name="Brunner A."/>
            <person name="Busov V."/>
            <person name="Campbell M."/>
            <person name="Carlson J."/>
            <person name="Chalot M."/>
            <person name="Chapman J."/>
            <person name="Chen G.L."/>
            <person name="Cooper D."/>
            <person name="Coutinho P.M."/>
            <person name="Couturier J."/>
            <person name="Covert S."/>
            <person name="Cronk Q."/>
            <person name="Cunningham R."/>
            <person name="Davis J."/>
            <person name="Degroeve S."/>
            <person name="Dejardin A."/>
            <person name="Depamphilis C."/>
            <person name="Detter J."/>
            <person name="Dirks B."/>
            <person name="Dubchak I."/>
            <person name="Duplessis S."/>
            <person name="Ehlting J."/>
            <person name="Ellis B."/>
            <person name="Gendler K."/>
            <person name="Goodstein D."/>
            <person name="Gribskov M."/>
            <person name="Grimwood J."/>
            <person name="Groover A."/>
            <person name="Gunter L."/>
            <person name="Hamberger B."/>
            <person name="Heinze B."/>
            <person name="Helariutta Y."/>
            <person name="Henrissat B."/>
            <person name="Holligan D."/>
            <person name="Holt R."/>
            <person name="Huang W."/>
            <person name="Islam-Faridi N."/>
            <person name="Jones S."/>
            <person name="Jones-Rhoades M."/>
            <person name="Jorgensen R."/>
            <person name="Joshi C."/>
            <person name="Kangasjarvi J."/>
            <person name="Karlsson J."/>
            <person name="Kelleher C."/>
            <person name="Kirkpatrick R."/>
            <person name="Kirst M."/>
            <person name="Kohler A."/>
            <person name="Kalluri U."/>
            <person name="Larimer F."/>
            <person name="Leebens-Mack J."/>
            <person name="Leple J.C."/>
            <person name="Locascio P."/>
            <person name="Lou Y."/>
            <person name="Lucas S."/>
            <person name="Martin F."/>
            <person name="Montanini B."/>
            <person name="Napoli C."/>
            <person name="Nelson D.R."/>
            <person name="Nelson C."/>
            <person name="Nieminen K."/>
            <person name="Nilsson O."/>
            <person name="Pereda V."/>
            <person name="Peter G."/>
            <person name="Philippe R."/>
            <person name="Pilate G."/>
            <person name="Poliakov A."/>
            <person name="Razumovskaya J."/>
            <person name="Richardson P."/>
            <person name="Rinaldi C."/>
            <person name="Ritland K."/>
            <person name="Rouze P."/>
            <person name="Ryaboy D."/>
            <person name="Schmutz J."/>
            <person name="Schrader J."/>
            <person name="Segerman B."/>
            <person name="Shin H."/>
            <person name="Siddiqui A."/>
            <person name="Sterky F."/>
            <person name="Terry A."/>
            <person name="Tsai C.J."/>
            <person name="Uberbacher E."/>
            <person name="Unneberg P."/>
            <person name="Vahala J."/>
            <person name="Wall K."/>
            <person name="Wessler S."/>
            <person name="Yang G."/>
            <person name="Yin T."/>
            <person name="Douglas C."/>
            <person name="Marra M."/>
            <person name="Sandberg G."/>
            <person name="Van de Peer Y."/>
            <person name="Rokhsar D."/>
        </authorList>
    </citation>
    <scope>NUCLEOTIDE SEQUENCE [LARGE SCALE GENOMIC DNA]</scope>
    <source>
        <strain evidence="2">cv. Nisqually</strain>
    </source>
</reference>
<protein>
    <submittedName>
        <fullName evidence="1">Uncharacterized protein</fullName>
    </submittedName>
</protein>
<organism evidence="1 2">
    <name type="scientific">Populus trichocarpa</name>
    <name type="common">Western balsam poplar</name>
    <name type="synonym">Populus balsamifera subsp. trichocarpa</name>
    <dbReference type="NCBI Taxonomy" id="3694"/>
    <lineage>
        <taxon>Eukaryota</taxon>
        <taxon>Viridiplantae</taxon>
        <taxon>Streptophyta</taxon>
        <taxon>Embryophyta</taxon>
        <taxon>Tracheophyta</taxon>
        <taxon>Spermatophyta</taxon>
        <taxon>Magnoliopsida</taxon>
        <taxon>eudicotyledons</taxon>
        <taxon>Gunneridae</taxon>
        <taxon>Pentapetalae</taxon>
        <taxon>rosids</taxon>
        <taxon>fabids</taxon>
        <taxon>Malpighiales</taxon>
        <taxon>Salicaceae</taxon>
        <taxon>Saliceae</taxon>
        <taxon>Populus</taxon>
    </lineage>
</organism>
<gene>
    <name evidence="1" type="ORF">POPTR_004G197300</name>
</gene>
<name>A0A2K2AX76_POPTR</name>
<proteinExistence type="predicted"/>
<dbReference type="AlphaFoldDB" id="A0A2K2AX76"/>